<feature type="transmembrane region" description="Helical" evidence="1">
    <location>
        <begin position="104"/>
        <end position="123"/>
    </location>
</feature>
<evidence type="ECO:0000313" key="3">
    <source>
        <dbReference type="Proteomes" id="UP000474567"/>
    </source>
</evidence>
<reference evidence="2 3" key="1">
    <citation type="submission" date="2020-02" db="EMBL/GenBank/DDBJ databases">
        <authorList>
            <person name="Criscuolo A."/>
        </authorList>
    </citation>
    <scope>NUCLEOTIDE SEQUENCE [LARGE SCALE GENOMIC DNA]</scope>
    <source>
        <strain evidence="2">CECT7796</strain>
    </source>
</reference>
<keyword evidence="1" id="KW-0812">Transmembrane</keyword>
<sequence>MTVWRPLQTVFVAATPIGVALTVTFTTKLLPEQDPEVGVTVYGTIILAFVILFKVLVIFVALVPEVIPVIPATTGADQLYVVPEGIIFPPPLVGVTTKLFPEQIVEACVVVILGFGLTVIVTVKLVPIQLPDAGATL</sequence>
<name>A0ABM8KRX5_9FLAO</name>
<protein>
    <submittedName>
        <fullName evidence="2">Uncharacterized protein</fullName>
    </submittedName>
</protein>
<evidence type="ECO:0000256" key="1">
    <source>
        <dbReference type="SAM" id="Phobius"/>
    </source>
</evidence>
<dbReference type="Proteomes" id="UP000474567">
    <property type="component" value="Unassembled WGS sequence"/>
</dbReference>
<feature type="transmembrane region" description="Helical" evidence="1">
    <location>
        <begin position="6"/>
        <end position="27"/>
    </location>
</feature>
<proteinExistence type="predicted"/>
<comment type="caution">
    <text evidence="2">The sequence shown here is derived from an EMBL/GenBank/DDBJ whole genome shotgun (WGS) entry which is preliminary data.</text>
</comment>
<organism evidence="2 3">
    <name type="scientific">Flavobacterium collinsii</name>
    <dbReference type="NCBI Taxonomy" id="1114861"/>
    <lineage>
        <taxon>Bacteria</taxon>
        <taxon>Pseudomonadati</taxon>
        <taxon>Bacteroidota</taxon>
        <taxon>Flavobacteriia</taxon>
        <taxon>Flavobacteriales</taxon>
        <taxon>Flavobacteriaceae</taxon>
        <taxon>Flavobacterium</taxon>
    </lineage>
</organism>
<feature type="transmembrane region" description="Helical" evidence="1">
    <location>
        <begin position="39"/>
        <end position="63"/>
    </location>
</feature>
<evidence type="ECO:0000313" key="2">
    <source>
        <dbReference type="EMBL" id="CAA9203094.1"/>
    </source>
</evidence>
<accession>A0ABM8KRX5</accession>
<gene>
    <name evidence="2" type="ORF">FLACOL7796_04603</name>
</gene>
<keyword evidence="3" id="KW-1185">Reference proteome</keyword>
<keyword evidence="1" id="KW-1133">Transmembrane helix</keyword>
<dbReference type="EMBL" id="CADCST010000162">
    <property type="protein sequence ID" value="CAA9203094.1"/>
    <property type="molecule type" value="Genomic_DNA"/>
</dbReference>
<keyword evidence="1" id="KW-0472">Membrane</keyword>